<reference evidence="9" key="1">
    <citation type="submission" date="2016-10" db="EMBL/GenBank/DDBJ databases">
        <authorList>
            <person name="Varghese N."/>
            <person name="Submissions S."/>
        </authorList>
    </citation>
    <scope>NUCLEOTIDE SEQUENCE [LARGE SCALE GENOMIC DNA]</scope>
    <source>
        <strain evidence="9">DSM 21620</strain>
    </source>
</reference>
<evidence type="ECO:0000256" key="4">
    <source>
        <dbReference type="ARBA" id="ARBA00023015"/>
    </source>
</evidence>
<dbReference type="Pfam" id="PF01029">
    <property type="entry name" value="NusB"/>
    <property type="match status" value="1"/>
</dbReference>
<name>A0A1G6VMI3_9BACI</name>
<dbReference type="RefSeq" id="WP_093728505.1">
    <property type="nucleotide sequence ID" value="NZ_FMZB01000013.1"/>
</dbReference>
<dbReference type="SUPFAM" id="SSF48013">
    <property type="entry name" value="NusB-like"/>
    <property type="match status" value="1"/>
</dbReference>
<dbReference type="AlphaFoldDB" id="A0A1G6VMI3"/>
<evidence type="ECO:0000313" key="9">
    <source>
        <dbReference type="Proteomes" id="UP000198666"/>
    </source>
</evidence>
<evidence type="ECO:0000313" key="8">
    <source>
        <dbReference type="EMBL" id="SDD54731.1"/>
    </source>
</evidence>
<evidence type="ECO:0000256" key="2">
    <source>
        <dbReference type="ARBA" id="ARBA00022814"/>
    </source>
</evidence>
<keyword evidence="3 6" id="KW-0694">RNA-binding</keyword>
<dbReference type="HAMAP" id="MF_00073">
    <property type="entry name" value="NusB"/>
    <property type="match status" value="1"/>
</dbReference>
<evidence type="ECO:0000256" key="6">
    <source>
        <dbReference type="HAMAP-Rule" id="MF_00073"/>
    </source>
</evidence>
<sequence>MKRRTARETAFQVLFQMDMNDIQPQEAVENVLGEPLENAFLASLINGVLEHKDAIDAKIADHLENWSFDRLASVEKTALRIAVYELLYHTDVPQGVVINEAIEISNLFGDEKSGKFVNGVLSRIIKN</sequence>
<dbReference type="STRING" id="361279.SAMN05421663_11349"/>
<dbReference type="Gene3D" id="1.10.940.10">
    <property type="entry name" value="NusB-like"/>
    <property type="match status" value="1"/>
</dbReference>
<accession>A0A1G6VMI3</accession>
<organism evidence="8 9">
    <name type="scientific">Terribacillus halophilus</name>
    <dbReference type="NCBI Taxonomy" id="361279"/>
    <lineage>
        <taxon>Bacteria</taxon>
        <taxon>Bacillati</taxon>
        <taxon>Bacillota</taxon>
        <taxon>Bacilli</taxon>
        <taxon>Bacillales</taxon>
        <taxon>Bacillaceae</taxon>
        <taxon>Terribacillus</taxon>
    </lineage>
</organism>
<evidence type="ECO:0000256" key="5">
    <source>
        <dbReference type="ARBA" id="ARBA00023163"/>
    </source>
</evidence>
<dbReference type="GO" id="GO:0006353">
    <property type="term" value="P:DNA-templated transcription termination"/>
    <property type="evidence" value="ECO:0007669"/>
    <property type="project" value="UniProtKB-UniRule"/>
</dbReference>
<protein>
    <recommendedName>
        <fullName evidence="6">Transcription antitermination protein NusB</fullName>
    </recommendedName>
    <alternativeName>
        <fullName evidence="6">Antitermination factor NusB</fullName>
    </alternativeName>
</protein>
<dbReference type="GO" id="GO:0031564">
    <property type="term" value="P:transcription antitermination"/>
    <property type="evidence" value="ECO:0007669"/>
    <property type="project" value="UniProtKB-KW"/>
</dbReference>
<keyword evidence="4 6" id="KW-0805">Transcription regulation</keyword>
<dbReference type="InterPro" id="IPR035926">
    <property type="entry name" value="NusB-like_sf"/>
</dbReference>
<keyword evidence="2 6" id="KW-0889">Transcription antitermination</keyword>
<dbReference type="EMBL" id="FMZB01000013">
    <property type="protein sequence ID" value="SDD54731.1"/>
    <property type="molecule type" value="Genomic_DNA"/>
</dbReference>
<comment type="similarity">
    <text evidence="1 6">Belongs to the NusB family.</text>
</comment>
<dbReference type="NCBIfam" id="TIGR01951">
    <property type="entry name" value="nusB"/>
    <property type="match status" value="1"/>
</dbReference>
<evidence type="ECO:0000256" key="3">
    <source>
        <dbReference type="ARBA" id="ARBA00022884"/>
    </source>
</evidence>
<dbReference type="OrthoDB" id="9811381at2"/>
<gene>
    <name evidence="6" type="primary">nusB</name>
    <name evidence="8" type="ORF">SAMN05421663_11349</name>
</gene>
<keyword evidence="5 6" id="KW-0804">Transcription</keyword>
<keyword evidence="9" id="KW-1185">Reference proteome</keyword>
<dbReference type="InterPro" id="IPR011605">
    <property type="entry name" value="NusB_fam"/>
</dbReference>
<dbReference type="PANTHER" id="PTHR11078">
    <property type="entry name" value="N UTILIZATION SUBSTANCE PROTEIN B-RELATED"/>
    <property type="match status" value="1"/>
</dbReference>
<feature type="domain" description="NusB/RsmB/TIM44" evidence="7">
    <location>
        <begin position="5"/>
        <end position="126"/>
    </location>
</feature>
<dbReference type="GO" id="GO:0003723">
    <property type="term" value="F:RNA binding"/>
    <property type="evidence" value="ECO:0007669"/>
    <property type="project" value="UniProtKB-UniRule"/>
</dbReference>
<dbReference type="PANTHER" id="PTHR11078:SF3">
    <property type="entry name" value="ANTITERMINATION NUSB DOMAIN-CONTAINING PROTEIN"/>
    <property type="match status" value="1"/>
</dbReference>
<dbReference type="Proteomes" id="UP000198666">
    <property type="component" value="Unassembled WGS sequence"/>
</dbReference>
<evidence type="ECO:0000259" key="7">
    <source>
        <dbReference type="Pfam" id="PF01029"/>
    </source>
</evidence>
<dbReference type="GO" id="GO:0005829">
    <property type="term" value="C:cytosol"/>
    <property type="evidence" value="ECO:0007669"/>
    <property type="project" value="TreeGrafter"/>
</dbReference>
<evidence type="ECO:0000256" key="1">
    <source>
        <dbReference type="ARBA" id="ARBA00005952"/>
    </source>
</evidence>
<proteinExistence type="inferred from homology"/>
<dbReference type="CDD" id="cd00619">
    <property type="entry name" value="Terminator_NusB"/>
    <property type="match status" value="1"/>
</dbReference>
<comment type="function">
    <text evidence="6">Involved in transcription antitermination. Required for transcription of ribosomal RNA (rRNA) genes. Binds specifically to the boxA antiterminator sequence of the ribosomal RNA (rrn) operons.</text>
</comment>
<dbReference type="InterPro" id="IPR006027">
    <property type="entry name" value="NusB_RsmB_TIM44"/>
</dbReference>